<dbReference type="Pfam" id="PF01536">
    <property type="entry name" value="SAM_decarbox"/>
    <property type="match status" value="1"/>
</dbReference>
<proteinExistence type="inferred from homology"/>
<dbReference type="GO" id="GO:0008295">
    <property type="term" value="P:spermidine biosynthetic process"/>
    <property type="evidence" value="ECO:0007669"/>
    <property type="project" value="UniProtKB-KW"/>
</dbReference>
<dbReference type="Gene3D" id="1.10.20.10">
    <property type="entry name" value="Histone, subunit A"/>
    <property type="match status" value="1"/>
</dbReference>
<evidence type="ECO:0000313" key="6">
    <source>
        <dbReference type="EMBL" id="KAH9301813.1"/>
    </source>
</evidence>
<dbReference type="GO" id="GO:0005829">
    <property type="term" value="C:cytosol"/>
    <property type="evidence" value="ECO:0007669"/>
    <property type="project" value="TreeGrafter"/>
</dbReference>
<dbReference type="GO" id="GO:0004014">
    <property type="term" value="F:adenosylmethionine decarboxylase activity"/>
    <property type="evidence" value="ECO:0007669"/>
    <property type="project" value="InterPro"/>
</dbReference>
<evidence type="ECO:0000256" key="1">
    <source>
        <dbReference type="ARBA" id="ARBA00004911"/>
    </source>
</evidence>
<sequence>MSEGSLSSGEVQTAVKLAVPVELAKNAVSEGTKAITKFTMHGISPPRQPMIHMSAAQETPAEEHLPQETEVTMTNPTLILEGLLQETKTTMENPILVLEGPLQHTQTTMTNPTLVPEGHFLETHSTIINSVQLHEQEIQGQLCDHETEEQNHGPEWALSHPANITTDNSLTADAVSGFHGDNLIQEVGIRDILPGSKICEFEFDPCGYSMNAIEGDVVSTIHVTPEDGFSYASFEWMGYGPEDIELKELVERVLFCFKPK</sequence>
<name>A0AA38CN59_TAXCH</name>
<dbReference type="Gene3D" id="3.60.90.10">
    <property type="entry name" value="S-adenosylmethionine decarboxylase"/>
    <property type="match status" value="1"/>
</dbReference>
<evidence type="ECO:0000256" key="3">
    <source>
        <dbReference type="ARBA" id="ARBA00008466"/>
    </source>
</evidence>
<protein>
    <recommendedName>
        <fullName evidence="8">S-adenosylmethionine decarboxylase</fullName>
    </recommendedName>
</protein>
<comment type="caution">
    <text evidence="6">The sequence shown here is derived from an EMBL/GenBank/DDBJ whole genome shotgun (WGS) entry which is preliminary data.</text>
</comment>
<comment type="similarity">
    <text evidence="2">Belongs to the histone H2B family.</text>
</comment>
<dbReference type="PRINTS" id="PR00621">
    <property type="entry name" value="HISTONEH2B"/>
</dbReference>
<organism evidence="6 7">
    <name type="scientific">Taxus chinensis</name>
    <name type="common">Chinese yew</name>
    <name type="synonym">Taxus wallichiana var. chinensis</name>
    <dbReference type="NCBI Taxonomy" id="29808"/>
    <lineage>
        <taxon>Eukaryota</taxon>
        <taxon>Viridiplantae</taxon>
        <taxon>Streptophyta</taxon>
        <taxon>Embryophyta</taxon>
        <taxon>Tracheophyta</taxon>
        <taxon>Spermatophyta</taxon>
        <taxon>Pinopsida</taxon>
        <taxon>Pinidae</taxon>
        <taxon>Conifers II</taxon>
        <taxon>Cupressales</taxon>
        <taxon>Taxaceae</taxon>
        <taxon>Taxus</taxon>
    </lineage>
</organism>
<dbReference type="PANTHER" id="PTHR11570">
    <property type="entry name" value="S-ADENOSYLMETHIONINE DECARBOXYLASE"/>
    <property type="match status" value="1"/>
</dbReference>
<dbReference type="PANTHER" id="PTHR11570:SF33">
    <property type="entry name" value="ADENOSYLMETHIONINE DECARBOXYLASE"/>
    <property type="match status" value="1"/>
</dbReference>
<gene>
    <name evidence="6" type="ORF">KI387_013396</name>
</gene>
<evidence type="ECO:0000256" key="5">
    <source>
        <dbReference type="ARBA" id="ARBA00023115"/>
    </source>
</evidence>
<dbReference type="InterPro" id="IPR016067">
    <property type="entry name" value="S-AdoMet_deCO2ase_core"/>
</dbReference>
<dbReference type="AlphaFoldDB" id="A0AA38CN59"/>
<feature type="non-terminal residue" evidence="6">
    <location>
        <position position="1"/>
    </location>
</feature>
<comment type="pathway">
    <text evidence="1">Amine and polyamine biosynthesis; S-adenosylmethioninamine biosynthesis; S-adenosylmethioninamine from S-adenosyl-L-methionine: step 1/1.</text>
</comment>
<dbReference type="Proteomes" id="UP000824469">
    <property type="component" value="Unassembled WGS sequence"/>
</dbReference>
<comment type="similarity">
    <text evidence="3">Belongs to the eukaryotic AdoMetDC family.</text>
</comment>
<dbReference type="InterPro" id="IPR009072">
    <property type="entry name" value="Histone-fold"/>
</dbReference>
<dbReference type="InterPro" id="IPR000558">
    <property type="entry name" value="Histone_H2B"/>
</dbReference>
<dbReference type="GO" id="GO:0030527">
    <property type="term" value="F:structural constituent of chromatin"/>
    <property type="evidence" value="ECO:0007669"/>
    <property type="project" value="InterPro"/>
</dbReference>
<dbReference type="GO" id="GO:0003677">
    <property type="term" value="F:DNA binding"/>
    <property type="evidence" value="ECO:0007669"/>
    <property type="project" value="InterPro"/>
</dbReference>
<evidence type="ECO:0000256" key="2">
    <source>
        <dbReference type="ARBA" id="ARBA00006846"/>
    </source>
</evidence>
<keyword evidence="7" id="KW-1185">Reference proteome</keyword>
<keyword evidence="4" id="KW-0745">Spermidine biosynthesis</keyword>
<reference evidence="6 7" key="1">
    <citation type="journal article" date="2021" name="Nat. Plants">
        <title>The Taxus genome provides insights into paclitaxel biosynthesis.</title>
        <authorList>
            <person name="Xiong X."/>
            <person name="Gou J."/>
            <person name="Liao Q."/>
            <person name="Li Y."/>
            <person name="Zhou Q."/>
            <person name="Bi G."/>
            <person name="Li C."/>
            <person name="Du R."/>
            <person name="Wang X."/>
            <person name="Sun T."/>
            <person name="Guo L."/>
            <person name="Liang H."/>
            <person name="Lu P."/>
            <person name="Wu Y."/>
            <person name="Zhang Z."/>
            <person name="Ro D.K."/>
            <person name="Shang Y."/>
            <person name="Huang S."/>
            <person name="Yan J."/>
        </authorList>
    </citation>
    <scope>NUCLEOTIDE SEQUENCE [LARGE SCALE GENOMIC DNA]</scope>
    <source>
        <strain evidence="6">Ta-2019</strain>
    </source>
</reference>
<dbReference type="EMBL" id="JAHRHJ020000009">
    <property type="protein sequence ID" value="KAH9301813.1"/>
    <property type="molecule type" value="Genomic_DNA"/>
</dbReference>
<dbReference type="InterPro" id="IPR048283">
    <property type="entry name" value="AdoMetDC-like"/>
</dbReference>
<dbReference type="SUPFAM" id="SSF56276">
    <property type="entry name" value="S-adenosylmethionine decarboxylase"/>
    <property type="match status" value="1"/>
</dbReference>
<dbReference type="SUPFAM" id="SSF47113">
    <property type="entry name" value="Histone-fold"/>
    <property type="match status" value="1"/>
</dbReference>
<evidence type="ECO:0008006" key="8">
    <source>
        <dbReference type="Google" id="ProtNLM"/>
    </source>
</evidence>
<evidence type="ECO:0000313" key="7">
    <source>
        <dbReference type="Proteomes" id="UP000824469"/>
    </source>
</evidence>
<keyword evidence="5" id="KW-0620">Polyamine biosynthesis</keyword>
<dbReference type="GO" id="GO:0000786">
    <property type="term" value="C:nucleosome"/>
    <property type="evidence" value="ECO:0007669"/>
    <property type="project" value="InterPro"/>
</dbReference>
<dbReference type="GO" id="GO:0046982">
    <property type="term" value="F:protein heterodimerization activity"/>
    <property type="evidence" value="ECO:0007669"/>
    <property type="project" value="InterPro"/>
</dbReference>
<accession>A0AA38CN59</accession>
<evidence type="ECO:0000256" key="4">
    <source>
        <dbReference type="ARBA" id="ARBA00023066"/>
    </source>
</evidence>
<dbReference type="GO" id="GO:0006597">
    <property type="term" value="P:spermine biosynthetic process"/>
    <property type="evidence" value="ECO:0007669"/>
    <property type="project" value="TreeGrafter"/>
</dbReference>